<feature type="signal peptide" evidence="1">
    <location>
        <begin position="1"/>
        <end position="25"/>
    </location>
</feature>
<dbReference type="EMBL" id="VSWC01000118">
    <property type="protein sequence ID" value="KAA1084286.1"/>
    <property type="molecule type" value="Genomic_DNA"/>
</dbReference>
<dbReference type="Proteomes" id="UP000325313">
    <property type="component" value="Unassembled WGS sequence"/>
</dbReference>
<dbReference type="AlphaFoldDB" id="A0A5B0NV05"/>
<proteinExistence type="predicted"/>
<dbReference type="Proteomes" id="UP000324748">
    <property type="component" value="Unassembled WGS sequence"/>
</dbReference>
<evidence type="ECO:0000313" key="3">
    <source>
        <dbReference type="EMBL" id="KAA1092324.1"/>
    </source>
</evidence>
<sequence length="94" mass="10261">MRFDSSLLVQAFTVFFMIQPEFAYGEGVPLGSCPGQYTCMARTGGNTYYASDPKIVNNQSVTCPPLTQLKCCIKKPSGSFPSEAQFMSACRSKP</sequence>
<evidence type="ECO:0000313" key="4">
    <source>
        <dbReference type="Proteomes" id="UP000324748"/>
    </source>
</evidence>
<protein>
    <recommendedName>
        <fullName evidence="6">CBM1 domain-containing protein</fullName>
    </recommendedName>
</protein>
<evidence type="ECO:0000313" key="5">
    <source>
        <dbReference type="Proteomes" id="UP000325313"/>
    </source>
</evidence>
<evidence type="ECO:0008006" key="6">
    <source>
        <dbReference type="Google" id="ProtNLM"/>
    </source>
</evidence>
<dbReference type="EMBL" id="VDEP01000376">
    <property type="protein sequence ID" value="KAA1092324.1"/>
    <property type="molecule type" value="Genomic_DNA"/>
</dbReference>
<accession>A0A5B0NV05</accession>
<organism evidence="3 5">
    <name type="scientific">Puccinia graminis f. sp. tritici</name>
    <dbReference type="NCBI Taxonomy" id="56615"/>
    <lineage>
        <taxon>Eukaryota</taxon>
        <taxon>Fungi</taxon>
        <taxon>Dikarya</taxon>
        <taxon>Basidiomycota</taxon>
        <taxon>Pucciniomycotina</taxon>
        <taxon>Pucciniomycetes</taxon>
        <taxon>Pucciniales</taxon>
        <taxon>Pucciniaceae</taxon>
        <taxon>Puccinia</taxon>
    </lineage>
</organism>
<feature type="chain" id="PRO_5036366313" description="CBM1 domain-containing protein" evidence="1">
    <location>
        <begin position="26"/>
        <end position="94"/>
    </location>
</feature>
<evidence type="ECO:0000313" key="2">
    <source>
        <dbReference type="EMBL" id="KAA1084286.1"/>
    </source>
</evidence>
<keyword evidence="1" id="KW-0732">Signal</keyword>
<name>A0A5B0NV05_PUCGR</name>
<reference evidence="4 5" key="1">
    <citation type="submission" date="2019-05" db="EMBL/GenBank/DDBJ databases">
        <title>Emergence of the Ug99 lineage of the wheat stem rust pathogen through somatic hybridization.</title>
        <authorList>
            <person name="Li F."/>
            <person name="Upadhyaya N.M."/>
            <person name="Sperschneider J."/>
            <person name="Matny O."/>
            <person name="Nguyen-Phuc H."/>
            <person name="Mago R."/>
            <person name="Raley C."/>
            <person name="Miller M.E."/>
            <person name="Silverstein K.A.T."/>
            <person name="Henningsen E."/>
            <person name="Hirsch C.D."/>
            <person name="Visser B."/>
            <person name="Pretorius Z.A."/>
            <person name="Steffenson B.J."/>
            <person name="Schwessinger B."/>
            <person name="Dodds P.N."/>
            <person name="Figueroa M."/>
        </authorList>
    </citation>
    <scope>NUCLEOTIDE SEQUENCE [LARGE SCALE GENOMIC DNA]</scope>
    <source>
        <strain evidence="2">21-0</strain>
        <strain evidence="3 5">Ug99</strain>
    </source>
</reference>
<evidence type="ECO:0000256" key="1">
    <source>
        <dbReference type="SAM" id="SignalP"/>
    </source>
</evidence>
<gene>
    <name evidence="2" type="ORF">PGT21_023277</name>
    <name evidence="3" type="ORF">PGTUg99_020106</name>
</gene>
<keyword evidence="4" id="KW-1185">Reference proteome</keyword>
<comment type="caution">
    <text evidence="3">The sequence shown here is derived from an EMBL/GenBank/DDBJ whole genome shotgun (WGS) entry which is preliminary data.</text>
</comment>